<dbReference type="EMBL" id="JAWZSR010000003">
    <property type="protein sequence ID" value="MDX8045868.1"/>
    <property type="molecule type" value="Genomic_DNA"/>
</dbReference>
<evidence type="ECO:0000313" key="1">
    <source>
        <dbReference type="EMBL" id="MDX8045868.1"/>
    </source>
</evidence>
<sequence length="113" mass="13607">MKQKILLIFQDWQFKLDNDEWYFQNAFEELTIGLTPVEAYDSIPTIIEVLFEMEDHFLIEETMDILLGIYHIADTTEIHPFIEMQQIEQHLDKYHSVYGKVCLNELKRLLRID</sequence>
<organism evidence="1 2">
    <name type="scientific">Gracilibacillus pellucidus</name>
    <dbReference type="NCBI Taxonomy" id="3095368"/>
    <lineage>
        <taxon>Bacteria</taxon>
        <taxon>Bacillati</taxon>
        <taxon>Bacillota</taxon>
        <taxon>Bacilli</taxon>
        <taxon>Bacillales</taxon>
        <taxon>Bacillaceae</taxon>
        <taxon>Gracilibacillus</taxon>
    </lineage>
</organism>
<keyword evidence="2" id="KW-1185">Reference proteome</keyword>
<accession>A0ACC6M4I7</accession>
<comment type="caution">
    <text evidence="1">The sequence shown here is derived from an EMBL/GenBank/DDBJ whole genome shotgun (WGS) entry which is preliminary data.</text>
</comment>
<proteinExistence type="predicted"/>
<protein>
    <submittedName>
        <fullName evidence="1">ABC transporter</fullName>
    </submittedName>
</protein>
<evidence type="ECO:0000313" key="2">
    <source>
        <dbReference type="Proteomes" id="UP001277972"/>
    </source>
</evidence>
<dbReference type="Proteomes" id="UP001277972">
    <property type="component" value="Unassembled WGS sequence"/>
</dbReference>
<gene>
    <name evidence="1" type="ORF">SH601_07670</name>
</gene>
<reference evidence="1" key="1">
    <citation type="submission" date="2023-11" db="EMBL/GenBank/DDBJ databases">
        <title>Gracilibacillus pellucida a moderately halophilic bacterium isolated from saline soil in Xinjiang province.</title>
        <authorList>
            <person name="Zhang Z."/>
            <person name="Tan F."/>
            <person name="Wang Y."/>
            <person name="Xia M."/>
        </authorList>
    </citation>
    <scope>NUCLEOTIDE SEQUENCE</scope>
    <source>
        <strain evidence="1">S3-1-1</strain>
    </source>
</reference>
<name>A0ACC6M4I7_9BACI</name>